<comment type="caution">
    <text evidence="1">The sequence shown here is derived from an EMBL/GenBank/DDBJ whole genome shotgun (WGS) entry which is preliminary data.</text>
</comment>
<reference evidence="1 2" key="1">
    <citation type="journal article" date="2012" name="Front. Microbiol.">
        <title>Draft Genome Sequence of the Virulent Strain 01-B526 of the Fish Pathogen Aeromonas salmonicida.</title>
        <authorList>
            <person name="Charette S.J."/>
            <person name="Brochu F."/>
            <person name="Boyle B."/>
            <person name="Filion G."/>
            <person name="Tanaka K.H."/>
            <person name="Derome N."/>
        </authorList>
    </citation>
    <scope>NUCLEOTIDE SEQUENCE [LARGE SCALE GENOMIC DNA]</scope>
    <source>
        <strain evidence="1 2">P11</strain>
    </source>
</reference>
<dbReference type="AlphaFoldDB" id="A0A1A6ARG1"/>
<dbReference type="Proteomes" id="UP000093954">
    <property type="component" value="Unassembled WGS sequence"/>
</dbReference>
<dbReference type="PATRIC" id="fig|1353534.3.peg.2413"/>
<dbReference type="EMBL" id="LROS01000023">
    <property type="protein sequence ID" value="OBR92671.1"/>
    <property type="molecule type" value="Genomic_DNA"/>
</dbReference>
<name>A0A1A6ARG1_9CLOT</name>
<accession>A0A1A6ARG1</accession>
<proteinExistence type="predicted"/>
<evidence type="ECO:0000313" key="2">
    <source>
        <dbReference type="Proteomes" id="UP000093954"/>
    </source>
</evidence>
<protein>
    <submittedName>
        <fullName evidence="1">Uncharacterized protein</fullName>
    </submittedName>
</protein>
<sequence>MIFIESLVKKLIKLGTTVLDTDSIIKSSITLEGESLLEKFLTLEGSYYIHAHIRNEVAWPEESKKLLNMLIEKETIKVLSDKDLIEMLKESYTMPYRTFLSNLKVCCSIFNTRYYNDYYVELEKLDFKNLDIDEFLIKLKVIEDRILDDCKNNRVPSNLGELKTALMSAILYVVNNTQVNIFASDDRRARRCMVIGYSGEYHSLKALSVLGIFYILRDYLDKEKAVAYINKFHELSFKICDNKNNMIKKSGEDIIDLLYAGKLVLLKDGNMKLVH</sequence>
<organism evidence="1 2">
    <name type="scientific">Clostridium ragsdalei P11</name>
    <dbReference type="NCBI Taxonomy" id="1353534"/>
    <lineage>
        <taxon>Bacteria</taxon>
        <taxon>Bacillati</taxon>
        <taxon>Bacillota</taxon>
        <taxon>Clostridia</taxon>
        <taxon>Eubacteriales</taxon>
        <taxon>Clostridiaceae</taxon>
        <taxon>Clostridium</taxon>
    </lineage>
</organism>
<keyword evidence="2" id="KW-1185">Reference proteome</keyword>
<gene>
    <name evidence="1" type="ORF">CLRAG_23770</name>
</gene>
<evidence type="ECO:0000313" key="1">
    <source>
        <dbReference type="EMBL" id="OBR92671.1"/>
    </source>
</evidence>